<accession>A0A0G0EJV9</accession>
<dbReference type="EMBL" id="LBSA01000048">
    <property type="protein sequence ID" value="KKQ07363.1"/>
    <property type="molecule type" value="Genomic_DNA"/>
</dbReference>
<feature type="domain" description="ABM" evidence="1">
    <location>
        <begin position="1"/>
        <end position="75"/>
    </location>
</feature>
<gene>
    <name evidence="2" type="ORF">US19_C0048G0010</name>
</gene>
<reference evidence="2 3" key="1">
    <citation type="journal article" date="2015" name="Nature">
        <title>rRNA introns, odd ribosomes, and small enigmatic genomes across a large radiation of phyla.</title>
        <authorList>
            <person name="Brown C.T."/>
            <person name="Hug L.A."/>
            <person name="Thomas B.C."/>
            <person name="Sharon I."/>
            <person name="Castelle C.J."/>
            <person name="Singh A."/>
            <person name="Wilkins M.J."/>
            <person name="Williams K.H."/>
            <person name="Banfield J.F."/>
        </authorList>
    </citation>
    <scope>NUCLEOTIDE SEQUENCE [LARGE SCALE GENOMIC DNA]</scope>
</reference>
<name>A0A0G0EJV9_9BACT</name>
<dbReference type="InterPro" id="IPR007138">
    <property type="entry name" value="ABM_dom"/>
</dbReference>
<organism evidence="2 3">
    <name type="scientific">Candidatus Daviesbacteria bacterium GW2011_GWB1_36_5</name>
    <dbReference type="NCBI Taxonomy" id="1618426"/>
    <lineage>
        <taxon>Bacteria</taxon>
        <taxon>Candidatus Daviesiibacteriota</taxon>
    </lineage>
</organism>
<dbReference type="Pfam" id="PF03992">
    <property type="entry name" value="ABM"/>
    <property type="match status" value="1"/>
</dbReference>
<proteinExistence type="predicted"/>
<sequence>MFITITTSEVTPDQLVQVEGFLKEFLPRMEKQPGVLAIYHYNRPEIGNESTLVIWKDQESLKTYREGDLIKEAVAFEKKMGLEATTREGYPLVYPNKEQR</sequence>
<dbReference type="InterPro" id="IPR011008">
    <property type="entry name" value="Dimeric_a/b-barrel"/>
</dbReference>
<evidence type="ECO:0000259" key="1">
    <source>
        <dbReference type="Pfam" id="PF03992"/>
    </source>
</evidence>
<evidence type="ECO:0000313" key="2">
    <source>
        <dbReference type="EMBL" id="KKQ07363.1"/>
    </source>
</evidence>
<comment type="caution">
    <text evidence="2">The sequence shown here is derived from an EMBL/GenBank/DDBJ whole genome shotgun (WGS) entry which is preliminary data.</text>
</comment>
<dbReference type="Gene3D" id="3.30.70.100">
    <property type="match status" value="1"/>
</dbReference>
<protein>
    <recommendedName>
        <fullName evidence="1">ABM domain-containing protein</fullName>
    </recommendedName>
</protein>
<dbReference type="AlphaFoldDB" id="A0A0G0EJV9"/>
<evidence type="ECO:0000313" key="3">
    <source>
        <dbReference type="Proteomes" id="UP000034492"/>
    </source>
</evidence>
<dbReference type="Proteomes" id="UP000034492">
    <property type="component" value="Unassembled WGS sequence"/>
</dbReference>
<dbReference type="SUPFAM" id="SSF54909">
    <property type="entry name" value="Dimeric alpha+beta barrel"/>
    <property type="match status" value="1"/>
</dbReference>